<sequence length="230" mass="25112">MYQYNTENSPSLSDMFQALSSFHQLLSLRLVLASPTVHTSLPSDTGLIASYRQAAEAILLQVSATNLRRIVVSFEPGLGTPDYLSGARKPVPPSEPSEQTRSSPSSAEDSPKWWSYGSQRSAALETLLMGSLDHVVAGPDPSVGKVSARFAALRMLGVRVWDGKGGKDDAWWLGEVSKALPTVHTLRLLRFEVKRDCESVLFRALILHLHTLSVAPEQGQTTICCGLTHR</sequence>
<gene>
    <name evidence="2" type="ORF">OH76DRAFT_692204</name>
</gene>
<proteinExistence type="predicted"/>
<keyword evidence="3" id="KW-1185">Reference proteome</keyword>
<dbReference type="EMBL" id="KZ857414">
    <property type="protein sequence ID" value="RDX48012.1"/>
    <property type="molecule type" value="Genomic_DNA"/>
</dbReference>
<feature type="compositionally biased region" description="Polar residues" evidence="1">
    <location>
        <begin position="96"/>
        <end position="108"/>
    </location>
</feature>
<dbReference type="Proteomes" id="UP000256964">
    <property type="component" value="Unassembled WGS sequence"/>
</dbReference>
<evidence type="ECO:0000313" key="3">
    <source>
        <dbReference type="Proteomes" id="UP000256964"/>
    </source>
</evidence>
<accession>A0A371D695</accession>
<name>A0A371D695_9APHY</name>
<dbReference type="AlphaFoldDB" id="A0A371D695"/>
<organism evidence="2 3">
    <name type="scientific">Lentinus brumalis</name>
    <dbReference type="NCBI Taxonomy" id="2498619"/>
    <lineage>
        <taxon>Eukaryota</taxon>
        <taxon>Fungi</taxon>
        <taxon>Dikarya</taxon>
        <taxon>Basidiomycota</taxon>
        <taxon>Agaricomycotina</taxon>
        <taxon>Agaricomycetes</taxon>
        <taxon>Polyporales</taxon>
        <taxon>Polyporaceae</taxon>
        <taxon>Lentinus</taxon>
    </lineage>
</organism>
<protein>
    <submittedName>
        <fullName evidence="2">Uncharacterized protein</fullName>
    </submittedName>
</protein>
<feature type="region of interest" description="Disordered" evidence="1">
    <location>
        <begin position="83"/>
        <end position="113"/>
    </location>
</feature>
<reference evidence="2 3" key="1">
    <citation type="journal article" date="2018" name="Biotechnol. Biofuels">
        <title>Integrative visual omics of the white-rot fungus Polyporus brumalis exposes the biotechnological potential of its oxidative enzymes for delignifying raw plant biomass.</title>
        <authorList>
            <person name="Miyauchi S."/>
            <person name="Rancon A."/>
            <person name="Drula E."/>
            <person name="Hage H."/>
            <person name="Chaduli D."/>
            <person name="Favel A."/>
            <person name="Grisel S."/>
            <person name="Henrissat B."/>
            <person name="Herpoel-Gimbert I."/>
            <person name="Ruiz-Duenas F.J."/>
            <person name="Chevret D."/>
            <person name="Hainaut M."/>
            <person name="Lin J."/>
            <person name="Wang M."/>
            <person name="Pangilinan J."/>
            <person name="Lipzen A."/>
            <person name="Lesage-Meessen L."/>
            <person name="Navarro D."/>
            <person name="Riley R."/>
            <person name="Grigoriev I.V."/>
            <person name="Zhou S."/>
            <person name="Raouche S."/>
            <person name="Rosso M.N."/>
        </authorList>
    </citation>
    <scope>NUCLEOTIDE SEQUENCE [LARGE SCALE GENOMIC DNA]</scope>
    <source>
        <strain evidence="2 3">BRFM 1820</strain>
    </source>
</reference>
<evidence type="ECO:0000313" key="2">
    <source>
        <dbReference type="EMBL" id="RDX48012.1"/>
    </source>
</evidence>
<evidence type="ECO:0000256" key="1">
    <source>
        <dbReference type="SAM" id="MobiDB-lite"/>
    </source>
</evidence>